<proteinExistence type="predicted"/>
<evidence type="ECO:0000256" key="2">
    <source>
        <dbReference type="SAM" id="MobiDB-lite"/>
    </source>
</evidence>
<dbReference type="Proteomes" id="UP000319852">
    <property type="component" value="Chromosome"/>
</dbReference>
<evidence type="ECO:0000313" key="4">
    <source>
        <dbReference type="Proteomes" id="UP000319852"/>
    </source>
</evidence>
<dbReference type="SUPFAM" id="SSF69318">
    <property type="entry name" value="Integrin alpha N-terminal domain"/>
    <property type="match status" value="3"/>
</dbReference>
<accession>A0A517MVD4</accession>
<dbReference type="Gene3D" id="2.130.10.130">
    <property type="entry name" value="Integrin alpha, N-terminal"/>
    <property type="match status" value="1"/>
</dbReference>
<dbReference type="RefSeq" id="WP_145059982.1">
    <property type="nucleotide sequence ID" value="NZ_CP036263.1"/>
</dbReference>
<protein>
    <submittedName>
        <fullName evidence="3">FG-GAP repeat protein</fullName>
    </submittedName>
</protein>
<dbReference type="InterPro" id="IPR013517">
    <property type="entry name" value="FG-GAP"/>
</dbReference>
<dbReference type="OrthoDB" id="228608at2"/>
<feature type="compositionally biased region" description="Low complexity" evidence="2">
    <location>
        <begin position="1456"/>
        <end position="1468"/>
    </location>
</feature>
<gene>
    <name evidence="3" type="ORF">HG15A2_20300</name>
</gene>
<keyword evidence="1" id="KW-0732">Signal</keyword>
<dbReference type="Pfam" id="PF13517">
    <property type="entry name" value="FG-GAP_3"/>
    <property type="match status" value="5"/>
</dbReference>
<feature type="region of interest" description="Disordered" evidence="2">
    <location>
        <begin position="1454"/>
        <end position="1477"/>
    </location>
</feature>
<dbReference type="PANTHER" id="PTHR44103">
    <property type="entry name" value="PROPROTEIN CONVERTASE P"/>
    <property type="match status" value="1"/>
</dbReference>
<keyword evidence="4" id="KW-1185">Reference proteome</keyword>
<dbReference type="PANTHER" id="PTHR44103:SF1">
    <property type="entry name" value="PROPROTEIN CONVERTASE P"/>
    <property type="match status" value="1"/>
</dbReference>
<organism evidence="3 4">
    <name type="scientific">Adhaeretor mobilis</name>
    <dbReference type="NCBI Taxonomy" id="1930276"/>
    <lineage>
        <taxon>Bacteria</taxon>
        <taxon>Pseudomonadati</taxon>
        <taxon>Planctomycetota</taxon>
        <taxon>Planctomycetia</taxon>
        <taxon>Pirellulales</taxon>
        <taxon>Lacipirellulaceae</taxon>
        <taxon>Adhaeretor</taxon>
    </lineage>
</organism>
<dbReference type="InterPro" id="IPR028994">
    <property type="entry name" value="Integrin_alpha_N"/>
</dbReference>
<sequence length="1512" mass="157906">MTRRSINLPRTLRRLGLEQLEARHLLTAVPFGPEIVIDTNEASDILIAFADLDGDGDLDMVGGDDGLFWYENTDGDGTFGAPQTIADAIVDEIAVNVRDIEVGDIDRDGDLDVLASSVTDSAVGWWANDGSGNFGARNLISGQSSVGASVELVDYDSDGDLDVLANGDSVDIYANDGSGSFSSDGNFSFAINYLDTANFDRDGSIDVVAADVANDQIVLRTAAGTAVVAVNDPGNLVAIDLDGDGDQDVVATSEGDGSLLWYQNDSSLGNFFAGGASPLTIDNSLLGAFDVQAGDFDADGDLDLLASGTAGDTIAWYENDGAANPMFVRHNLTTAANGAENVAIADIDGDGDLDVSYVSSSDNRRVWRRNMAIHAAHTINDQSEVTIESTIYGAIFATTADIDGDGDLDVLGVSLSLNIVAWWENTSVNGSAWTEHTIDGDFIGAESVRTADVDGDGDLDVVGAAQLAGEIAWWENTSGDGFAWTKHAIDGSFVGASSINTADVDGDGDIDVLGTSQNDDDVAWWENTSGDGSAWTKHTIDSSFDFARSVITADVDGDGDLDVLALAPWDMEVTWWENTLGDGSAWNEHTIDNDLAGVYSVSTADVDGDGDLDALGAALSGEMVWWENSAGDGTVWTEYTIGSNFSGDIWVSTADLDGDGDLDVLGAGQSLDDVAWWENTSGDGSVWAIHAIDGDFTSPRSVVPADIDGDGDLDVLAAAFEASSITWWENRREQARLTTTDITPPEISTGATAALLRIDFAHLGQLGEPSAKWESITLRIEDQYGAALSDSLAKGLIERLELYRDDGDGVFNGADSLIASAETFSLTDGALSLLLADDDPNREVTASASESFFVVVSLPSEPESLPQNQFRVSHITGDVDDNLITYADSDEKLLTLAQPNTPSSVVEVSPILSASLTQLDATPTNASAVRYSVEFSDEVTGVGIDDFSLATTGSAAGSVSSVTEITPSSYEVTIGTVTGAGTLRLDLVDDDSILDTGGKPLGSYGVGNGKVIGEAYEVDRVAPLVTSILLEGTNLTSADTVSFLVNFGEAVSGVDTSDFSLASTETAAGNISEVAATTANQYRVTVDSISGDGTLQLNLVDDDSIIDSVLNPLAGAGNGNGEFAGEFFSIDNTGPSVLSIVTTMPTATSLATLTYEVTFDEPVEAVDNSDFELITTGTVSGFVQSVTGSGTVRTITIANVVGEGTLRLDLNDDDSVLDLVGNALGGTGTNNGDFAGEVYTLDHLPPEVLGIVRFDAEAVYGAPLRFLVNFNESVIGVDSSDFEITTTDTASGTIGTITELLPSSYLVEIDNIEGEGTIGLNLVDDDSIIDTVADPAPLPLGGVGTSNGDAIGQVYTLATPPTGDFDIDGDVDGADFLVWQRGFGTTYDADDLQDWSDNYGNPAASSAAATNAFSAALTSDDTLASRVSANETPTDGAFFLWSDEEDQAAEPALLDETAPSETTSAAPAIDSRALTPAADAETADLYVSGESEAETAQQEWLSEELLERVFGS</sequence>
<evidence type="ECO:0000313" key="3">
    <source>
        <dbReference type="EMBL" id="QDS98747.1"/>
    </source>
</evidence>
<dbReference type="EMBL" id="CP036263">
    <property type="protein sequence ID" value="QDS98747.1"/>
    <property type="molecule type" value="Genomic_DNA"/>
</dbReference>
<name>A0A517MVD4_9BACT</name>
<dbReference type="KEGG" id="amob:HG15A2_20300"/>
<reference evidence="3 4" key="1">
    <citation type="submission" date="2019-02" db="EMBL/GenBank/DDBJ databases">
        <title>Deep-cultivation of Planctomycetes and their phenomic and genomic characterization uncovers novel biology.</title>
        <authorList>
            <person name="Wiegand S."/>
            <person name="Jogler M."/>
            <person name="Boedeker C."/>
            <person name="Pinto D."/>
            <person name="Vollmers J."/>
            <person name="Rivas-Marin E."/>
            <person name="Kohn T."/>
            <person name="Peeters S.H."/>
            <person name="Heuer A."/>
            <person name="Rast P."/>
            <person name="Oberbeckmann S."/>
            <person name="Bunk B."/>
            <person name="Jeske O."/>
            <person name="Meyerdierks A."/>
            <person name="Storesund J.E."/>
            <person name="Kallscheuer N."/>
            <person name="Luecker S."/>
            <person name="Lage O.M."/>
            <person name="Pohl T."/>
            <person name="Merkel B.J."/>
            <person name="Hornburger P."/>
            <person name="Mueller R.-W."/>
            <person name="Bruemmer F."/>
            <person name="Labrenz M."/>
            <person name="Spormann A.M."/>
            <person name="Op den Camp H."/>
            <person name="Overmann J."/>
            <person name="Amann R."/>
            <person name="Jetten M.S.M."/>
            <person name="Mascher T."/>
            <person name="Medema M.H."/>
            <person name="Devos D.P."/>
            <person name="Kaster A.-K."/>
            <person name="Ovreas L."/>
            <person name="Rohde M."/>
            <person name="Galperin M.Y."/>
            <person name="Jogler C."/>
        </authorList>
    </citation>
    <scope>NUCLEOTIDE SEQUENCE [LARGE SCALE GENOMIC DNA]</scope>
    <source>
        <strain evidence="3 4">HG15A2</strain>
    </source>
</reference>
<evidence type="ECO:0000256" key="1">
    <source>
        <dbReference type="ARBA" id="ARBA00022729"/>
    </source>
</evidence>